<reference evidence="2" key="1">
    <citation type="submission" date="2020-10" db="EMBL/GenBank/DDBJ databases">
        <authorList>
            <person name="Castelo-Branco R."/>
            <person name="Eusebio N."/>
            <person name="Adriana R."/>
            <person name="Vieira A."/>
            <person name="Brugerolle De Fraissinette N."/>
            <person name="Rezende De Castro R."/>
            <person name="Schneider M.P."/>
            <person name="Vasconcelos V."/>
            <person name="Leao P.N."/>
        </authorList>
    </citation>
    <scope>NUCLEOTIDE SEQUENCE</scope>
    <source>
        <strain evidence="2">LEGE 07310</strain>
    </source>
</reference>
<dbReference type="InterPro" id="IPR013424">
    <property type="entry name" value="Ice-binding_C"/>
</dbReference>
<dbReference type="NCBIfam" id="NF041928">
    <property type="entry name" value="choice_anch_W"/>
    <property type="match status" value="1"/>
</dbReference>
<gene>
    <name evidence="2" type="ORF">IQ241_17900</name>
</gene>
<protein>
    <submittedName>
        <fullName evidence="2">PEP-CTERM sorting domain-containing protein</fullName>
    </submittedName>
</protein>
<feature type="signal peptide" evidence="1">
    <location>
        <begin position="1"/>
        <end position="29"/>
    </location>
</feature>
<evidence type="ECO:0000313" key="2">
    <source>
        <dbReference type="EMBL" id="MBE9079150.1"/>
    </source>
</evidence>
<sequence length="242" mass="25239">MFIMKSLKYALPILLATLGNAVLPTAAQAFSFTPLTSFTDSDFQNEVSSGAFTELFVTESRIGNNANNGDRELGINTATGAPVAQGQYKWLSGTASDFLLQYDGSKVTYSVDGIALSSMAFTGDVSKIFIRTRGSGGNKPLGSVALTNLFFNGQAYTPGLTSNGTNSGADVDYLAITDITSPFTLTGKSTFTFGNATPSGSQLAYQFKVGTTPSEAVPEPATILGLAMVFGLGTGLKRKLAA</sequence>
<keyword evidence="3" id="KW-1185">Reference proteome</keyword>
<organism evidence="2 3">
    <name type="scientific">Vasconcelosia minhoensis LEGE 07310</name>
    <dbReference type="NCBI Taxonomy" id="915328"/>
    <lineage>
        <taxon>Bacteria</taxon>
        <taxon>Bacillati</taxon>
        <taxon>Cyanobacteriota</taxon>
        <taxon>Cyanophyceae</taxon>
        <taxon>Nodosilineales</taxon>
        <taxon>Cymatolegaceae</taxon>
        <taxon>Vasconcelosia</taxon>
        <taxon>Vasconcelosia minhoensis</taxon>
    </lineage>
</organism>
<comment type="caution">
    <text evidence="2">The sequence shown here is derived from an EMBL/GenBank/DDBJ whole genome shotgun (WGS) entry which is preliminary data.</text>
</comment>
<feature type="chain" id="PRO_5035189371" evidence="1">
    <location>
        <begin position="30"/>
        <end position="242"/>
    </location>
</feature>
<dbReference type="NCBIfam" id="TIGR04155">
    <property type="entry name" value="cyano_PEP"/>
    <property type="match status" value="1"/>
</dbReference>
<accession>A0A8J7AAF6</accession>
<keyword evidence="1" id="KW-0732">Signal</keyword>
<name>A0A8J7AAF6_9CYAN</name>
<dbReference type="EMBL" id="JADEXG010000048">
    <property type="protein sequence ID" value="MBE9079150.1"/>
    <property type="molecule type" value="Genomic_DNA"/>
</dbReference>
<evidence type="ECO:0000256" key="1">
    <source>
        <dbReference type="SAM" id="SignalP"/>
    </source>
</evidence>
<proteinExistence type="predicted"/>
<dbReference type="InterPro" id="IPR026374">
    <property type="entry name" value="Cyano_PEP"/>
</dbReference>
<dbReference type="InterPro" id="IPR049671">
    <property type="entry name" value="Choice_anch_W"/>
</dbReference>
<dbReference type="Proteomes" id="UP000636505">
    <property type="component" value="Unassembled WGS sequence"/>
</dbReference>
<evidence type="ECO:0000313" key="3">
    <source>
        <dbReference type="Proteomes" id="UP000636505"/>
    </source>
</evidence>
<dbReference type="NCBIfam" id="TIGR02595">
    <property type="entry name" value="PEP_CTERM"/>
    <property type="match status" value="1"/>
</dbReference>
<dbReference type="AlphaFoldDB" id="A0A8J7AAF6"/>